<name>A0AAV7PHI3_PLEWA</name>
<comment type="caution">
    <text evidence="2">The sequence shown here is derived from an EMBL/GenBank/DDBJ whole genome shotgun (WGS) entry which is preliminary data.</text>
</comment>
<protein>
    <submittedName>
        <fullName evidence="2">Uncharacterized protein</fullName>
    </submittedName>
</protein>
<dbReference type="AlphaFoldDB" id="A0AAV7PHI3"/>
<keyword evidence="3" id="KW-1185">Reference proteome</keyword>
<dbReference type="EMBL" id="JANPWB010000011">
    <property type="protein sequence ID" value="KAJ1127767.1"/>
    <property type="molecule type" value="Genomic_DNA"/>
</dbReference>
<sequence length="160" mass="18170">MADTKDNGAKDKETKAKVKCSKQEPPIPESPVKDIPDSSKLEALLKKLHNIGQSTKTNTDLLQVEVARICNSLKDLGISILNAKNKISSTADYNNAQSKQLQGLKKSVVGLICEMAELEVTTEEVICEYSVYWRELRVWPCRRFMFYRHESRIFRKLGLP</sequence>
<evidence type="ECO:0000313" key="2">
    <source>
        <dbReference type="EMBL" id="KAJ1127767.1"/>
    </source>
</evidence>
<evidence type="ECO:0000313" key="3">
    <source>
        <dbReference type="Proteomes" id="UP001066276"/>
    </source>
</evidence>
<gene>
    <name evidence="2" type="ORF">NDU88_006160</name>
</gene>
<dbReference type="Proteomes" id="UP001066276">
    <property type="component" value="Chromosome 7"/>
</dbReference>
<evidence type="ECO:0000256" key="1">
    <source>
        <dbReference type="SAM" id="MobiDB-lite"/>
    </source>
</evidence>
<feature type="region of interest" description="Disordered" evidence="1">
    <location>
        <begin position="1"/>
        <end position="35"/>
    </location>
</feature>
<feature type="compositionally biased region" description="Basic and acidic residues" evidence="1">
    <location>
        <begin position="1"/>
        <end position="16"/>
    </location>
</feature>
<accession>A0AAV7PHI3</accession>
<reference evidence="2" key="1">
    <citation type="journal article" date="2022" name="bioRxiv">
        <title>Sequencing and chromosome-scale assembly of the giantPleurodeles waltlgenome.</title>
        <authorList>
            <person name="Brown T."/>
            <person name="Elewa A."/>
            <person name="Iarovenko S."/>
            <person name="Subramanian E."/>
            <person name="Araus A.J."/>
            <person name="Petzold A."/>
            <person name="Susuki M."/>
            <person name="Suzuki K.-i.T."/>
            <person name="Hayashi T."/>
            <person name="Toyoda A."/>
            <person name="Oliveira C."/>
            <person name="Osipova E."/>
            <person name="Leigh N.D."/>
            <person name="Simon A."/>
            <person name="Yun M.H."/>
        </authorList>
    </citation>
    <scope>NUCLEOTIDE SEQUENCE</scope>
    <source>
        <strain evidence="2">20211129_DDA</strain>
        <tissue evidence="2">Liver</tissue>
    </source>
</reference>
<organism evidence="2 3">
    <name type="scientific">Pleurodeles waltl</name>
    <name type="common">Iberian ribbed newt</name>
    <dbReference type="NCBI Taxonomy" id="8319"/>
    <lineage>
        <taxon>Eukaryota</taxon>
        <taxon>Metazoa</taxon>
        <taxon>Chordata</taxon>
        <taxon>Craniata</taxon>
        <taxon>Vertebrata</taxon>
        <taxon>Euteleostomi</taxon>
        <taxon>Amphibia</taxon>
        <taxon>Batrachia</taxon>
        <taxon>Caudata</taxon>
        <taxon>Salamandroidea</taxon>
        <taxon>Salamandridae</taxon>
        <taxon>Pleurodelinae</taxon>
        <taxon>Pleurodeles</taxon>
    </lineage>
</organism>
<proteinExistence type="predicted"/>